<feature type="region of interest" description="Disordered" evidence="1">
    <location>
        <begin position="1"/>
        <end position="30"/>
    </location>
</feature>
<dbReference type="AlphaFoldDB" id="A0A9P6LV92"/>
<name>A0A9P6LV92_9FUNG</name>
<comment type="caution">
    <text evidence="2">The sequence shown here is derived from an EMBL/GenBank/DDBJ whole genome shotgun (WGS) entry which is preliminary data.</text>
</comment>
<dbReference type="Proteomes" id="UP000749646">
    <property type="component" value="Unassembled WGS sequence"/>
</dbReference>
<organism evidence="2 3">
    <name type="scientific">Modicella reniformis</name>
    <dbReference type="NCBI Taxonomy" id="1440133"/>
    <lineage>
        <taxon>Eukaryota</taxon>
        <taxon>Fungi</taxon>
        <taxon>Fungi incertae sedis</taxon>
        <taxon>Mucoromycota</taxon>
        <taxon>Mortierellomycotina</taxon>
        <taxon>Mortierellomycetes</taxon>
        <taxon>Mortierellales</taxon>
        <taxon>Mortierellaceae</taxon>
        <taxon>Modicella</taxon>
    </lineage>
</organism>
<evidence type="ECO:0000313" key="2">
    <source>
        <dbReference type="EMBL" id="KAF9946137.1"/>
    </source>
</evidence>
<reference evidence="2" key="1">
    <citation type="journal article" date="2020" name="Fungal Divers.">
        <title>Resolving the Mortierellaceae phylogeny through synthesis of multi-gene phylogenetics and phylogenomics.</title>
        <authorList>
            <person name="Vandepol N."/>
            <person name="Liber J."/>
            <person name="Desiro A."/>
            <person name="Na H."/>
            <person name="Kennedy M."/>
            <person name="Barry K."/>
            <person name="Grigoriev I.V."/>
            <person name="Miller A.N."/>
            <person name="O'Donnell K."/>
            <person name="Stajich J.E."/>
            <person name="Bonito G."/>
        </authorList>
    </citation>
    <scope>NUCLEOTIDE SEQUENCE</scope>
    <source>
        <strain evidence="2">MES-2147</strain>
    </source>
</reference>
<feature type="region of interest" description="Disordered" evidence="1">
    <location>
        <begin position="76"/>
        <end position="106"/>
    </location>
</feature>
<accession>A0A9P6LV92</accession>
<evidence type="ECO:0000313" key="3">
    <source>
        <dbReference type="Proteomes" id="UP000749646"/>
    </source>
</evidence>
<feature type="non-terminal residue" evidence="2">
    <location>
        <position position="1"/>
    </location>
</feature>
<evidence type="ECO:0000256" key="1">
    <source>
        <dbReference type="SAM" id="MobiDB-lite"/>
    </source>
</evidence>
<dbReference type="EMBL" id="JAAAHW010007835">
    <property type="protein sequence ID" value="KAF9946137.1"/>
    <property type="molecule type" value="Genomic_DNA"/>
</dbReference>
<keyword evidence="3" id="KW-1185">Reference proteome</keyword>
<feature type="compositionally biased region" description="Acidic residues" evidence="1">
    <location>
        <begin position="77"/>
        <end position="86"/>
    </location>
</feature>
<sequence>MVRAAAQRKQDGKSTQNMNHEMLGKAVENQVPKALRRIPCKLQPHNRTAAQAVSDFVFLDNADTHIAADVMERIKDEEGEGEDVEGDGGGAAGDAKVPMSKMNHPGSACAEFRASGKSGNEVRQLATQTKQAIKTEESEIKTFRRDVSNKHNVQSQAS</sequence>
<protein>
    <submittedName>
        <fullName evidence="2">Uncharacterized protein</fullName>
    </submittedName>
</protein>
<proteinExistence type="predicted"/>
<gene>
    <name evidence="2" type="ORF">BGZ65_010032</name>
</gene>